<dbReference type="Pfam" id="PF00711">
    <property type="entry name" value="Defensin_beta"/>
    <property type="match status" value="1"/>
</dbReference>
<dbReference type="GO" id="GO:0005576">
    <property type="term" value="C:extracellular region"/>
    <property type="evidence" value="ECO:0007669"/>
    <property type="project" value="InterPro"/>
</dbReference>
<keyword evidence="3" id="KW-1185">Reference proteome</keyword>
<feature type="domain" description="Beta-defensin-like" evidence="1">
    <location>
        <begin position="28"/>
        <end position="61"/>
    </location>
</feature>
<dbReference type="EMBL" id="VZSG01000145">
    <property type="protein sequence ID" value="NWX85173.1"/>
    <property type="molecule type" value="Genomic_DNA"/>
</dbReference>
<dbReference type="InterPro" id="IPR001855">
    <property type="entry name" value="Defensin_beta-like"/>
</dbReference>
<protein>
    <submittedName>
        <fullName evidence="2">GLL5 protein</fullName>
    </submittedName>
</protein>
<dbReference type="Proteomes" id="UP000538817">
    <property type="component" value="Unassembled WGS sequence"/>
</dbReference>
<feature type="non-terminal residue" evidence="2">
    <location>
        <position position="1"/>
    </location>
</feature>
<sequence length="61" mass="6415">QALLNLLGRTLPEISFSSAGFSISRGTPEDCQSRGGFCSSGSCPLGITRIGLCSVKEFCCR</sequence>
<evidence type="ECO:0000313" key="2">
    <source>
        <dbReference type="EMBL" id="NWX85173.1"/>
    </source>
</evidence>
<accession>A0A7K6ZN51</accession>
<reference evidence="2 3" key="1">
    <citation type="submission" date="2019-09" db="EMBL/GenBank/DDBJ databases">
        <title>Bird 10,000 Genomes (B10K) Project - Family phase.</title>
        <authorList>
            <person name="Zhang G."/>
        </authorList>
    </citation>
    <scope>NUCLEOTIDE SEQUENCE [LARGE SCALE GENOMIC DNA]</scope>
    <source>
        <strain evidence="2">B10K-MSB-04</strain>
    </source>
</reference>
<dbReference type="SUPFAM" id="SSF57392">
    <property type="entry name" value="Defensin-like"/>
    <property type="match status" value="1"/>
</dbReference>
<feature type="non-terminal residue" evidence="2">
    <location>
        <position position="61"/>
    </location>
</feature>
<proteinExistence type="predicted"/>
<dbReference type="GO" id="GO:0006952">
    <property type="term" value="P:defense response"/>
    <property type="evidence" value="ECO:0007669"/>
    <property type="project" value="InterPro"/>
</dbReference>
<evidence type="ECO:0000259" key="1">
    <source>
        <dbReference type="Pfam" id="PF00711"/>
    </source>
</evidence>
<dbReference type="AlphaFoldDB" id="A0A7K6ZN51"/>
<organism evidence="2 3">
    <name type="scientific">Nothoprocta pentlandii</name>
    <dbReference type="NCBI Taxonomy" id="2585814"/>
    <lineage>
        <taxon>Eukaryota</taxon>
        <taxon>Metazoa</taxon>
        <taxon>Chordata</taxon>
        <taxon>Craniata</taxon>
        <taxon>Vertebrata</taxon>
        <taxon>Euteleostomi</taxon>
        <taxon>Archelosauria</taxon>
        <taxon>Archosauria</taxon>
        <taxon>Dinosauria</taxon>
        <taxon>Saurischia</taxon>
        <taxon>Theropoda</taxon>
        <taxon>Coelurosauria</taxon>
        <taxon>Aves</taxon>
        <taxon>Palaeognathae</taxon>
        <taxon>Tinamiformes</taxon>
        <taxon>Tinamidae</taxon>
        <taxon>Nothoprocta</taxon>
    </lineage>
</organism>
<name>A0A7K6ZN51_9AVES</name>
<gene>
    <name evidence="2" type="primary">Gal5</name>
    <name evidence="2" type="ORF">NOTPEN_R14426</name>
</gene>
<comment type="caution">
    <text evidence="2">The sequence shown here is derived from an EMBL/GenBank/DDBJ whole genome shotgun (WGS) entry which is preliminary data.</text>
</comment>
<evidence type="ECO:0000313" key="3">
    <source>
        <dbReference type="Proteomes" id="UP000538817"/>
    </source>
</evidence>